<reference evidence="2" key="1">
    <citation type="submission" date="2025-08" db="UniProtKB">
        <authorList>
            <consortium name="Ensembl"/>
        </authorList>
    </citation>
    <scope>IDENTIFICATION</scope>
</reference>
<evidence type="ECO:0000313" key="2">
    <source>
        <dbReference type="Ensembl" id="ENSCPRP00005004894.1"/>
    </source>
</evidence>
<sequence length="111" mass="11749">MLLNPGLVWAVLCAAESGAGPIPLLLSQSTVTALRDFCCLDGLIKFVLSAPCWLVCCQFAVDSMKKQREGVKISVSSVCMNSTQAVLLPHSTLPQSASQGWGLATLPSLEQ</sequence>
<feature type="signal peptide" evidence="1">
    <location>
        <begin position="1"/>
        <end position="19"/>
    </location>
</feature>
<name>A0A7M4E651_CROPO</name>
<evidence type="ECO:0008006" key="4">
    <source>
        <dbReference type="Google" id="ProtNLM"/>
    </source>
</evidence>
<organism evidence="2 3">
    <name type="scientific">Crocodylus porosus</name>
    <name type="common">Saltwater crocodile</name>
    <name type="synonym">Estuarine crocodile</name>
    <dbReference type="NCBI Taxonomy" id="8502"/>
    <lineage>
        <taxon>Eukaryota</taxon>
        <taxon>Metazoa</taxon>
        <taxon>Chordata</taxon>
        <taxon>Craniata</taxon>
        <taxon>Vertebrata</taxon>
        <taxon>Euteleostomi</taxon>
        <taxon>Archelosauria</taxon>
        <taxon>Archosauria</taxon>
        <taxon>Crocodylia</taxon>
        <taxon>Longirostres</taxon>
        <taxon>Crocodylidae</taxon>
        <taxon>Crocodylus</taxon>
    </lineage>
</organism>
<keyword evidence="3" id="KW-1185">Reference proteome</keyword>
<evidence type="ECO:0000313" key="3">
    <source>
        <dbReference type="Proteomes" id="UP000594220"/>
    </source>
</evidence>
<protein>
    <recommendedName>
        <fullName evidence="4">Secreted protein</fullName>
    </recommendedName>
</protein>
<evidence type="ECO:0000256" key="1">
    <source>
        <dbReference type="SAM" id="SignalP"/>
    </source>
</evidence>
<keyword evidence="1" id="KW-0732">Signal</keyword>
<dbReference type="Ensembl" id="ENSCPRT00005005722.1">
    <property type="protein sequence ID" value="ENSCPRP00005004894.1"/>
    <property type="gene ID" value="ENSCPRG00005003522.1"/>
</dbReference>
<reference evidence="2" key="2">
    <citation type="submission" date="2025-09" db="UniProtKB">
        <authorList>
            <consortium name="Ensembl"/>
        </authorList>
    </citation>
    <scope>IDENTIFICATION</scope>
</reference>
<accession>A0A7M4E651</accession>
<dbReference type="Proteomes" id="UP000594220">
    <property type="component" value="Unplaced"/>
</dbReference>
<dbReference type="AlphaFoldDB" id="A0A7M4E651"/>
<feature type="chain" id="PRO_5029694364" description="Secreted protein" evidence="1">
    <location>
        <begin position="20"/>
        <end position="111"/>
    </location>
</feature>
<proteinExistence type="predicted"/>